<feature type="coiled-coil region" evidence="1">
    <location>
        <begin position="552"/>
        <end position="579"/>
    </location>
</feature>
<feature type="chain" id="PRO_5009184956" evidence="2">
    <location>
        <begin position="20"/>
        <end position="646"/>
    </location>
</feature>
<keyword evidence="2" id="KW-0732">Signal</keyword>
<dbReference type="InterPro" id="IPR003903">
    <property type="entry name" value="UIM_dom"/>
</dbReference>
<comment type="caution">
    <text evidence="4">The sequence shown here is derived from an EMBL/GenBank/DDBJ whole genome shotgun (WGS) entry which is preliminary data.</text>
</comment>
<evidence type="ECO:0000313" key="5">
    <source>
        <dbReference type="Proteomes" id="UP000095728"/>
    </source>
</evidence>
<dbReference type="GO" id="GO:0019005">
    <property type="term" value="C:SCF ubiquitin ligase complex"/>
    <property type="evidence" value="ECO:0007669"/>
    <property type="project" value="TreeGrafter"/>
</dbReference>
<dbReference type="AlphaFoldDB" id="A0A1E5RZB3"/>
<dbReference type="SUPFAM" id="SSF101908">
    <property type="entry name" value="Putative isomerase YbhE"/>
    <property type="match status" value="1"/>
</dbReference>
<dbReference type="SMART" id="SM00726">
    <property type="entry name" value="UIM"/>
    <property type="match status" value="2"/>
</dbReference>
<dbReference type="InterPro" id="IPR001810">
    <property type="entry name" value="F-box_dom"/>
</dbReference>
<proteinExistence type="predicted"/>
<dbReference type="PANTHER" id="PTHR14381">
    <property type="entry name" value="DACTYLIN"/>
    <property type="match status" value="1"/>
</dbReference>
<dbReference type="PROSITE" id="PS50330">
    <property type="entry name" value="UIM"/>
    <property type="match status" value="1"/>
</dbReference>
<sequence length="646" mass="74380">MSLSPLLKLPLELWIMILAGLEEQDLKNLNFAIPVIFQNLINDNELWKQIFKQLYNTIYFTNLSKSNNYYDEFCLKLKYLKEWKHNRGIKTKYTISTHANGHGEVDQVEHLVFEYPKLATYNNGVITILNLENNLHKKASRMTYIPCTSPQGCSTMNFNLHAANFGRYDGRVFGKNLTNKSYLSPVIEYDSIHSTSVSSVASFSNTNKSDDLYCCSGDFNGQLIWWLNSKKFHQIQLTNFKISHIFLPKRNTTVVIDASNRLYLIIFSSTNEKDHFDIKNIAFDMKSTALPIDARFEISQVKVDYGGRNLIVCDNNNMYIVSVDQETFGEYKKYSFGLNENIQHMTIDETTAMKKQDIELIGYDGCYVSILTEQNNNTIVYVFNIRSPLKVVKPQCVLPFQEKCYVTCVNNVVLLVAFEKKIGIFNALNGDELRVNTKLKEKYPQFLKMSHGKIVIGSNDTFQFLQYVKDIHSLNSRQAAKSRKPVVKSLKSSNAMSVQFDEYQLELNEQLENEKYQEMLKTKYGGTVDNGEFLTGNEVDDEEMHLRIALMESQAQQTIDEHQRELDEQQFEEAEMLRLAIEASKQQHHPRQNFTQNSVPASSLFGPHVTQSVEPEVREESFGYGQNGLTEEEELALALEMSMREC</sequence>
<evidence type="ECO:0000256" key="2">
    <source>
        <dbReference type="SAM" id="SignalP"/>
    </source>
</evidence>
<dbReference type="GO" id="GO:0016874">
    <property type="term" value="F:ligase activity"/>
    <property type="evidence" value="ECO:0007669"/>
    <property type="project" value="UniProtKB-KW"/>
</dbReference>
<dbReference type="GO" id="GO:0031146">
    <property type="term" value="P:SCF-dependent proteasomal ubiquitin-dependent protein catabolic process"/>
    <property type="evidence" value="ECO:0007669"/>
    <property type="project" value="TreeGrafter"/>
</dbReference>
<keyword evidence="5" id="KW-1185">Reference proteome</keyword>
<feature type="signal peptide" evidence="2">
    <location>
        <begin position="1"/>
        <end position="19"/>
    </location>
</feature>
<evidence type="ECO:0000259" key="3">
    <source>
        <dbReference type="PROSITE" id="PS50181"/>
    </source>
</evidence>
<name>A0A1E5RZB3_9ASCO</name>
<gene>
    <name evidence="4" type="ORF">AWRI3579_g270</name>
</gene>
<dbReference type="Proteomes" id="UP000095728">
    <property type="component" value="Unassembled WGS sequence"/>
</dbReference>
<protein>
    <submittedName>
        <fullName evidence="4">Ubiquitin ligase complex F-box protein UFO1</fullName>
    </submittedName>
</protein>
<dbReference type="STRING" id="56408.A0A1E5RZB3"/>
<accession>A0A1E5RZB3</accession>
<dbReference type="PROSITE" id="PS50181">
    <property type="entry name" value="FBOX"/>
    <property type="match status" value="1"/>
</dbReference>
<dbReference type="InParanoid" id="A0A1E5RZB3"/>
<dbReference type="OrthoDB" id="2095648at2759"/>
<dbReference type="InterPro" id="IPR052301">
    <property type="entry name" value="SCF_F-box/WD-repeat"/>
</dbReference>
<dbReference type="FunCoup" id="A0A1E5RZB3">
    <property type="interactions" value="98"/>
</dbReference>
<evidence type="ECO:0000256" key="1">
    <source>
        <dbReference type="SAM" id="Coils"/>
    </source>
</evidence>
<reference evidence="5" key="1">
    <citation type="journal article" date="2016" name="Genome Announc.">
        <title>Genome sequences of three species of Hanseniaspora isolated from spontaneous wine fermentations.</title>
        <authorList>
            <person name="Sternes P.R."/>
            <person name="Lee D."/>
            <person name="Kutyna D.R."/>
            <person name="Borneman A.R."/>
        </authorList>
    </citation>
    <scope>NUCLEOTIDE SEQUENCE [LARGE SCALE GENOMIC DNA]</scope>
    <source>
        <strain evidence="5">AWRI3579</strain>
    </source>
</reference>
<feature type="domain" description="F-box" evidence="3">
    <location>
        <begin position="3"/>
        <end position="50"/>
    </location>
</feature>
<organism evidence="4 5">
    <name type="scientific">Hanseniaspora osmophila</name>
    <dbReference type="NCBI Taxonomy" id="56408"/>
    <lineage>
        <taxon>Eukaryota</taxon>
        <taxon>Fungi</taxon>
        <taxon>Dikarya</taxon>
        <taxon>Ascomycota</taxon>
        <taxon>Saccharomycotina</taxon>
        <taxon>Saccharomycetes</taxon>
        <taxon>Saccharomycodales</taxon>
        <taxon>Saccharomycodaceae</taxon>
        <taxon>Hanseniaspora</taxon>
    </lineage>
</organism>
<evidence type="ECO:0000313" key="4">
    <source>
        <dbReference type="EMBL" id="OEJ92139.1"/>
    </source>
</evidence>
<dbReference type="PANTHER" id="PTHR14381:SF1">
    <property type="entry name" value="F-BOX_WD REPEAT-CONTAINING PROTEIN 4"/>
    <property type="match status" value="1"/>
</dbReference>
<keyword evidence="1" id="KW-0175">Coiled coil</keyword>
<keyword evidence="4" id="KW-0436">Ligase</keyword>
<dbReference type="EMBL" id="LPNM01000002">
    <property type="protein sequence ID" value="OEJ92139.1"/>
    <property type="molecule type" value="Genomic_DNA"/>
</dbReference>